<evidence type="ECO:0000313" key="3">
    <source>
        <dbReference type="Proteomes" id="UP000829685"/>
    </source>
</evidence>
<evidence type="ECO:0000313" key="2">
    <source>
        <dbReference type="EMBL" id="KAI1859063.1"/>
    </source>
</evidence>
<dbReference type="AlphaFoldDB" id="A0A9Q0ALL8"/>
<proteinExistence type="predicted"/>
<name>A0A9Q0ALL8_9PEZI</name>
<keyword evidence="3" id="KW-1185">Reference proteome</keyword>
<feature type="domain" description="SRR1-like" evidence="1">
    <location>
        <begin position="192"/>
        <end position="327"/>
    </location>
</feature>
<sequence>MTTSVASAARHVRPTAQDDVLHQDEVGHRVTKHGLEVVQYIKGLYDSGAKIWTKEMFQNIEAELANDIKPSSVMVRSMNGLQRRRGVPAEGIDDKDPDMGFMHHYIMFKIYQEILYEAEEEELEIADGKDIDWEDSHNTIAPTSLELALISKKTLTIDFAELEAAWNESQHNWTLSSAYSELVAVLRKATFPPTTNKIVCFGLGSLEGSQDYPTLQDMAKCDGLPRRAAITQHAAALTIAEVLGQQLQRDPLPIYAQDPAYSPTATRILEEKGINVVGGCGSLAFTLVDDDTVVFSCHPNIAVKQIVADIARPVAMLWNRVTPEEEENSRWTVEIVNGEKIFISPWLTDQDSPRTRALVEGYEGIPFPEEQERFGDLVMYIRQD</sequence>
<dbReference type="PANTHER" id="PTHR42080">
    <property type="entry name" value="SRR1 DOMAIN-CONTAINING PROTEIN"/>
    <property type="match status" value="1"/>
</dbReference>
<accession>A0A9Q0ALL8</accession>
<dbReference type="PANTHER" id="PTHR42080:SF3">
    <property type="entry name" value="SRR1-LIKE DOMAIN-CONTAINING PROTEIN"/>
    <property type="match status" value="1"/>
</dbReference>
<protein>
    <recommendedName>
        <fullName evidence="1">SRR1-like domain-containing protein</fullName>
    </recommendedName>
</protein>
<organism evidence="2 3">
    <name type="scientific">Neoarthrinium moseri</name>
    <dbReference type="NCBI Taxonomy" id="1658444"/>
    <lineage>
        <taxon>Eukaryota</taxon>
        <taxon>Fungi</taxon>
        <taxon>Dikarya</taxon>
        <taxon>Ascomycota</taxon>
        <taxon>Pezizomycotina</taxon>
        <taxon>Sordariomycetes</taxon>
        <taxon>Xylariomycetidae</taxon>
        <taxon>Amphisphaeriales</taxon>
        <taxon>Apiosporaceae</taxon>
        <taxon>Neoarthrinium</taxon>
    </lineage>
</organism>
<dbReference type="Proteomes" id="UP000829685">
    <property type="component" value="Unassembled WGS sequence"/>
</dbReference>
<comment type="caution">
    <text evidence="2">The sequence shown here is derived from an EMBL/GenBank/DDBJ whole genome shotgun (WGS) entry which is preliminary data.</text>
</comment>
<gene>
    <name evidence="2" type="ORF">JX265_010540</name>
</gene>
<dbReference type="Pfam" id="PF07985">
    <property type="entry name" value="SRR1"/>
    <property type="match status" value="1"/>
</dbReference>
<reference evidence="2" key="1">
    <citation type="submission" date="2021-03" db="EMBL/GenBank/DDBJ databases">
        <title>Revisited historic fungal species revealed as producer of novel bioactive compounds through whole genome sequencing and comparative genomics.</title>
        <authorList>
            <person name="Vignolle G.A."/>
            <person name="Hochenegger N."/>
            <person name="Mach R.L."/>
            <person name="Mach-Aigner A.R."/>
            <person name="Javad Rahimi M."/>
            <person name="Salim K.A."/>
            <person name="Chan C.M."/>
            <person name="Lim L.B.L."/>
            <person name="Cai F."/>
            <person name="Druzhinina I.S."/>
            <person name="U'Ren J.M."/>
            <person name="Derntl C."/>
        </authorList>
    </citation>
    <scope>NUCLEOTIDE SEQUENCE</scope>
    <source>
        <strain evidence="2">TUCIM 5799</strain>
    </source>
</reference>
<dbReference type="EMBL" id="JAFIMR010000035">
    <property type="protein sequence ID" value="KAI1859063.1"/>
    <property type="molecule type" value="Genomic_DNA"/>
</dbReference>
<dbReference type="InterPro" id="IPR012942">
    <property type="entry name" value="SRR1-like"/>
</dbReference>
<evidence type="ECO:0000259" key="1">
    <source>
        <dbReference type="Pfam" id="PF07985"/>
    </source>
</evidence>